<evidence type="ECO:0000313" key="3">
    <source>
        <dbReference type="Proteomes" id="UP001597463"/>
    </source>
</evidence>
<dbReference type="Gene3D" id="3.40.50.11550">
    <property type="match status" value="1"/>
</dbReference>
<dbReference type="Pfam" id="PF04187">
    <property type="entry name" value="Cofac_haem_bdg"/>
    <property type="match status" value="1"/>
</dbReference>
<dbReference type="InterPro" id="IPR007314">
    <property type="entry name" value="Cofac_haem-bd_dom"/>
</dbReference>
<accession>A0ABW5UN96</accession>
<keyword evidence="2" id="KW-0449">Lipoprotein</keyword>
<dbReference type="SUPFAM" id="SSF159501">
    <property type="entry name" value="EreA/ChaN-like"/>
    <property type="match status" value="1"/>
</dbReference>
<sequence>MWTSSPQAPARRPANSSLTAQARTAAMAVLLALGGCAQQATAPASPAAPPLEAFTSASDWNLQLRQWAGTPVILLGEQHDAAAHQQWQAATIGELSRLQRLAAVVLEMAPAGGSTEGLARDAGEAQVRQALRWQEKDWAWQRYRGVVMAAVQAGVPVLGGNLPRERMQAAMGDARFDAHLPAAGWQLQREAIRDGHCGLLPEAQWTPMARIQLARDESMAQTVRVAAARLRRDGQSVLLVSGRGHSRADVGVPTWLGADLPYKVAVARAPAEQGVLQFAPDWWQVLPAAPGADHCAQLRAQWQRPAVQAGKP</sequence>
<evidence type="ECO:0000313" key="2">
    <source>
        <dbReference type="EMBL" id="MFD2754863.1"/>
    </source>
</evidence>
<feature type="domain" description="Haem-binding uptake Tiki superfamily ChaN" evidence="1">
    <location>
        <begin position="65"/>
        <end position="256"/>
    </location>
</feature>
<dbReference type="RefSeq" id="WP_066475768.1">
    <property type="nucleotide sequence ID" value="NZ_BCNT01000005.1"/>
</dbReference>
<dbReference type="Gene3D" id="1.10.8.760">
    <property type="entry name" value="Haem-binding uptake, Tiki superfamily, ChaN, domain 2"/>
    <property type="match status" value="1"/>
</dbReference>
<organism evidence="2 3">
    <name type="scientific">Comamonas terrae</name>
    <dbReference type="NCBI Taxonomy" id="673548"/>
    <lineage>
        <taxon>Bacteria</taxon>
        <taxon>Pseudomonadati</taxon>
        <taxon>Pseudomonadota</taxon>
        <taxon>Betaproteobacteria</taxon>
        <taxon>Burkholderiales</taxon>
        <taxon>Comamonadaceae</taxon>
        <taxon>Comamonas</taxon>
    </lineage>
</organism>
<gene>
    <name evidence="2" type="ORF">ACFSW6_12255</name>
</gene>
<comment type="caution">
    <text evidence="2">The sequence shown here is derived from an EMBL/GenBank/DDBJ whole genome shotgun (WGS) entry which is preliminary data.</text>
</comment>
<evidence type="ECO:0000259" key="1">
    <source>
        <dbReference type="Pfam" id="PF04187"/>
    </source>
</evidence>
<keyword evidence="3" id="KW-1185">Reference proteome</keyword>
<dbReference type="EMBL" id="JBHUMV010000005">
    <property type="protein sequence ID" value="MFD2754863.1"/>
    <property type="molecule type" value="Genomic_DNA"/>
</dbReference>
<proteinExistence type="predicted"/>
<name>A0ABW5UN96_9BURK</name>
<dbReference type="Proteomes" id="UP001597463">
    <property type="component" value="Unassembled WGS sequence"/>
</dbReference>
<reference evidence="3" key="1">
    <citation type="journal article" date="2019" name="Int. J. Syst. Evol. Microbiol.">
        <title>The Global Catalogue of Microorganisms (GCM) 10K type strain sequencing project: providing services to taxonomists for standard genome sequencing and annotation.</title>
        <authorList>
            <consortium name="The Broad Institute Genomics Platform"/>
            <consortium name="The Broad Institute Genome Sequencing Center for Infectious Disease"/>
            <person name="Wu L."/>
            <person name="Ma J."/>
        </authorList>
    </citation>
    <scope>NUCLEOTIDE SEQUENCE [LARGE SCALE GENOMIC DNA]</scope>
    <source>
        <strain evidence="3">TISTR 1906</strain>
    </source>
</reference>
<protein>
    <submittedName>
        <fullName evidence="2">ChaN family lipoprotein</fullName>
    </submittedName>
</protein>
<dbReference type="CDD" id="cd14727">
    <property type="entry name" value="ChanN-like"/>
    <property type="match status" value="1"/>
</dbReference>